<dbReference type="GO" id="GO:0004197">
    <property type="term" value="F:cysteine-type endopeptidase activity"/>
    <property type="evidence" value="ECO:0007669"/>
    <property type="project" value="InterPro"/>
</dbReference>
<protein>
    <submittedName>
        <fullName evidence="4">Caspase domain-containing protein</fullName>
    </submittedName>
</protein>
<sequence length="373" mass="41564">MISGPGLLPPTSPLPPASATATSPRIDKYVTQKALLIGISYSLERFASGKDDQMEGTHTDVDKFRELLMGTMFFDKDDIVIMTDTVETSPHLWPTKENIEREIHRFVQGASAGDIFFIFCQRGHGYQLPNENSTEADKKDEHIVPCDAIGPKGFIEDKMIIDDVLKNILVMPLATADAKLTAVFDCCHSGTVLDLSHYRCNDSTSWTKTVRRLYRYSPSFPPQSLFTTSEIPIRPVFFDTSVKLSFLCPRTVNKFIAASHLSPHIKDCKGFCLVRKRNGTGYVVCISACRDEEIAWGGKKGGSLTRAIMSAMETNPKPTLEELNVSIDATVKVYARNVEQRRRKEEKNLPKIVQHPQPLAVGKSTTIYSVTVS</sequence>
<evidence type="ECO:0000256" key="1">
    <source>
        <dbReference type="ARBA" id="ARBA00009005"/>
    </source>
</evidence>
<evidence type="ECO:0000259" key="3">
    <source>
        <dbReference type="Pfam" id="PF00656"/>
    </source>
</evidence>
<dbReference type="GO" id="GO:0006508">
    <property type="term" value="P:proteolysis"/>
    <property type="evidence" value="ECO:0007669"/>
    <property type="project" value="InterPro"/>
</dbReference>
<evidence type="ECO:0000313" key="5">
    <source>
        <dbReference type="Proteomes" id="UP001175228"/>
    </source>
</evidence>
<name>A0AA39T9Q2_9AGAR</name>
<organism evidence="4 5">
    <name type="scientific">Armillaria luteobubalina</name>
    <dbReference type="NCBI Taxonomy" id="153913"/>
    <lineage>
        <taxon>Eukaryota</taxon>
        <taxon>Fungi</taxon>
        <taxon>Dikarya</taxon>
        <taxon>Basidiomycota</taxon>
        <taxon>Agaricomycotina</taxon>
        <taxon>Agaricomycetes</taxon>
        <taxon>Agaricomycetidae</taxon>
        <taxon>Agaricales</taxon>
        <taxon>Marasmiineae</taxon>
        <taxon>Physalacriaceae</taxon>
        <taxon>Armillaria</taxon>
    </lineage>
</organism>
<accession>A0AA39T9Q2</accession>
<proteinExistence type="inferred from homology"/>
<dbReference type="PANTHER" id="PTHR48104:SF30">
    <property type="entry name" value="METACASPASE-1"/>
    <property type="match status" value="1"/>
</dbReference>
<keyword evidence="5" id="KW-1185">Reference proteome</keyword>
<dbReference type="EMBL" id="JAUEPU010000172">
    <property type="protein sequence ID" value="KAK0474461.1"/>
    <property type="molecule type" value="Genomic_DNA"/>
</dbReference>
<evidence type="ECO:0000313" key="4">
    <source>
        <dbReference type="EMBL" id="KAK0474461.1"/>
    </source>
</evidence>
<dbReference type="Proteomes" id="UP001175228">
    <property type="component" value="Unassembled WGS sequence"/>
</dbReference>
<dbReference type="InterPro" id="IPR050452">
    <property type="entry name" value="Metacaspase"/>
</dbReference>
<dbReference type="Pfam" id="PF00656">
    <property type="entry name" value="Peptidase_C14"/>
    <property type="match status" value="1"/>
</dbReference>
<evidence type="ECO:0000256" key="2">
    <source>
        <dbReference type="SAM" id="MobiDB-lite"/>
    </source>
</evidence>
<dbReference type="GO" id="GO:0005737">
    <property type="term" value="C:cytoplasm"/>
    <property type="evidence" value="ECO:0007669"/>
    <property type="project" value="TreeGrafter"/>
</dbReference>
<feature type="compositionally biased region" description="Pro residues" evidence="2">
    <location>
        <begin position="7"/>
        <end position="16"/>
    </location>
</feature>
<reference evidence="4" key="1">
    <citation type="submission" date="2023-06" db="EMBL/GenBank/DDBJ databases">
        <authorList>
            <consortium name="Lawrence Berkeley National Laboratory"/>
            <person name="Ahrendt S."/>
            <person name="Sahu N."/>
            <person name="Indic B."/>
            <person name="Wong-Bajracharya J."/>
            <person name="Merenyi Z."/>
            <person name="Ke H.-M."/>
            <person name="Monk M."/>
            <person name="Kocsube S."/>
            <person name="Drula E."/>
            <person name="Lipzen A."/>
            <person name="Balint B."/>
            <person name="Henrissat B."/>
            <person name="Andreopoulos B."/>
            <person name="Martin F.M."/>
            <person name="Harder C.B."/>
            <person name="Rigling D."/>
            <person name="Ford K.L."/>
            <person name="Foster G.D."/>
            <person name="Pangilinan J."/>
            <person name="Papanicolaou A."/>
            <person name="Barry K."/>
            <person name="LaButti K."/>
            <person name="Viragh M."/>
            <person name="Koriabine M."/>
            <person name="Yan M."/>
            <person name="Riley R."/>
            <person name="Champramary S."/>
            <person name="Plett K.L."/>
            <person name="Tsai I.J."/>
            <person name="Slot J."/>
            <person name="Sipos G."/>
            <person name="Plett J."/>
            <person name="Nagy L.G."/>
            <person name="Grigoriev I.V."/>
        </authorList>
    </citation>
    <scope>NUCLEOTIDE SEQUENCE</scope>
    <source>
        <strain evidence="4">HWK02</strain>
    </source>
</reference>
<comment type="similarity">
    <text evidence="1">Belongs to the peptidase C14B family.</text>
</comment>
<dbReference type="InterPro" id="IPR011600">
    <property type="entry name" value="Pept_C14_caspase"/>
</dbReference>
<comment type="caution">
    <text evidence="4">The sequence shown here is derived from an EMBL/GenBank/DDBJ whole genome shotgun (WGS) entry which is preliminary data.</text>
</comment>
<dbReference type="PANTHER" id="PTHR48104">
    <property type="entry name" value="METACASPASE-4"/>
    <property type="match status" value="1"/>
</dbReference>
<gene>
    <name evidence="4" type="ORF">EDD18DRAFT_1393234</name>
</gene>
<dbReference type="AlphaFoldDB" id="A0AA39T9Q2"/>
<dbReference type="Gene3D" id="3.40.50.12660">
    <property type="match status" value="1"/>
</dbReference>
<feature type="domain" description="Peptidase C14 caspase" evidence="3">
    <location>
        <begin position="32"/>
        <end position="354"/>
    </location>
</feature>
<feature type="region of interest" description="Disordered" evidence="2">
    <location>
        <begin position="1"/>
        <end position="22"/>
    </location>
</feature>